<protein>
    <submittedName>
        <fullName evidence="2">Uncharacterized protein</fullName>
    </submittedName>
</protein>
<evidence type="ECO:0000313" key="2">
    <source>
        <dbReference type="EMBL" id="GKV47945.1"/>
    </source>
</evidence>
<keyword evidence="1" id="KW-0472">Membrane</keyword>
<accession>A0AAV5MDS8</accession>
<keyword evidence="1" id="KW-1133">Transmembrane helix</keyword>
<dbReference type="Proteomes" id="UP001054252">
    <property type="component" value="Unassembled WGS sequence"/>
</dbReference>
<feature type="transmembrane region" description="Helical" evidence="1">
    <location>
        <begin position="67"/>
        <end position="88"/>
    </location>
</feature>
<reference evidence="2 3" key="1">
    <citation type="journal article" date="2021" name="Commun. Biol.">
        <title>The genome of Shorea leprosula (Dipterocarpaceae) highlights the ecological relevance of drought in aseasonal tropical rainforests.</title>
        <authorList>
            <person name="Ng K.K.S."/>
            <person name="Kobayashi M.J."/>
            <person name="Fawcett J.A."/>
            <person name="Hatakeyama M."/>
            <person name="Paape T."/>
            <person name="Ng C.H."/>
            <person name="Ang C.C."/>
            <person name="Tnah L.H."/>
            <person name="Lee C.T."/>
            <person name="Nishiyama T."/>
            <person name="Sese J."/>
            <person name="O'Brien M.J."/>
            <person name="Copetti D."/>
            <person name="Mohd Noor M.I."/>
            <person name="Ong R.C."/>
            <person name="Putra M."/>
            <person name="Sireger I.Z."/>
            <person name="Indrioko S."/>
            <person name="Kosugi Y."/>
            <person name="Izuno A."/>
            <person name="Isagi Y."/>
            <person name="Lee S.L."/>
            <person name="Shimizu K.K."/>
        </authorList>
    </citation>
    <scope>NUCLEOTIDE SEQUENCE [LARGE SCALE GENOMIC DNA]</scope>
    <source>
        <strain evidence="2">214</strain>
    </source>
</reference>
<evidence type="ECO:0000256" key="1">
    <source>
        <dbReference type="SAM" id="Phobius"/>
    </source>
</evidence>
<dbReference type="AlphaFoldDB" id="A0AAV5MDS8"/>
<organism evidence="2 3">
    <name type="scientific">Rubroshorea leprosula</name>
    <dbReference type="NCBI Taxonomy" id="152421"/>
    <lineage>
        <taxon>Eukaryota</taxon>
        <taxon>Viridiplantae</taxon>
        <taxon>Streptophyta</taxon>
        <taxon>Embryophyta</taxon>
        <taxon>Tracheophyta</taxon>
        <taxon>Spermatophyta</taxon>
        <taxon>Magnoliopsida</taxon>
        <taxon>eudicotyledons</taxon>
        <taxon>Gunneridae</taxon>
        <taxon>Pentapetalae</taxon>
        <taxon>rosids</taxon>
        <taxon>malvids</taxon>
        <taxon>Malvales</taxon>
        <taxon>Dipterocarpaceae</taxon>
        <taxon>Rubroshorea</taxon>
    </lineage>
</organism>
<evidence type="ECO:0000313" key="3">
    <source>
        <dbReference type="Proteomes" id="UP001054252"/>
    </source>
</evidence>
<keyword evidence="3" id="KW-1185">Reference proteome</keyword>
<comment type="caution">
    <text evidence="2">The sequence shown here is derived from an EMBL/GenBank/DDBJ whole genome shotgun (WGS) entry which is preliminary data.</text>
</comment>
<name>A0AAV5MDS8_9ROSI</name>
<dbReference type="EMBL" id="BPVZ01000241">
    <property type="protein sequence ID" value="GKV47945.1"/>
    <property type="molecule type" value="Genomic_DNA"/>
</dbReference>
<keyword evidence="1" id="KW-0812">Transmembrane</keyword>
<gene>
    <name evidence="2" type="ORF">SLEP1_g54797</name>
</gene>
<proteinExistence type="predicted"/>
<sequence length="120" mass="13111">MFKICDNNSDERLVWLGKRETTAANLTGMMTGDRKKEVKIMRENQVRTKTKGIAVTKGGIMIVGAEIMTGIVIEIMIGIMSTLGLMILEVATGHIQGRENALGIMITNRPRTNHAQGIGV</sequence>